<feature type="region of interest" description="Disordered" evidence="1">
    <location>
        <begin position="71"/>
        <end position="93"/>
    </location>
</feature>
<accession>A0A220UDL5</accession>
<reference evidence="4" key="1">
    <citation type="submission" date="2017-07" db="EMBL/GenBank/DDBJ databases">
        <title>Brachybacterium sp. VR2415.</title>
        <authorList>
            <person name="Tak E.J."/>
            <person name="Bae J.-W."/>
        </authorList>
    </citation>
    <scope>NUCLEOTIDE SEQUENCE [LARGE SCALE GENOMIC DNA]</scope>
    <source>
        <strain evidence="4">VR2415</strain>
    </source>
</reference>
<dbReference type="AlphaFoldDB" id="A0A220UDL5"/>
<evidence type="ECO:0000256" key="2">
    <source>
        <dbReference type="SAM" id="Phobius"/>
    </source>
</evidence>
<dbReference type="KEGG" id="brv:CFK39_09700"/>
<dbReference type="Proteomes" id="UP000198398">
    <property type="component" value="Chromosome"/>
</dbReference>
<dbReference type="OrthoDB" id="4794224at2"/>
<evidence type="ECO:0000256" key="1">
    <source>
        <dbReference type="SAM" id="MobiDB-lite"/>
    </source>
</evidence>
<evidence type="ECO:0000313" key="3">
    <source>
        <dbReference type="EMBL" id="ASK66041.1"/>
    </source>
</evidence>
<sequence length="93" mass="10165">MGIAAGVIAPIAGDPFWDPVPFSWPVLLILAGLCLLLTIGFMVWTVLQPDEPEHDTTALVDKATRQDRRTAATIRRRLDADTGRADAAEPELR</sequence>
<keyword evidence="4" id="KW-1185">Reference proteome</keyword>
<dbReference type="EMBL" id="CP022316">
    <property type="protein sequence ID" value="ASK66041.1"/>
    <property type="molecule type" value="Genomic_DNA"/>
</dbReference>
<organism evidence="3 4">
    <name type="scientific">Brachybacterium avium</name>
    <dbReference type="NCBI Taxonomy" id="2017485"/>
    <lineage>
        <taxon>Bacteria</taxon>
        <taxon>Bacillati</taxon>
        <taxon>Actinomycetota</taxon>
        <taxon>Actinomycetes</taxon>
        <taxon>Micrococcales</taxon>
        <taxon>Dermabacteraceae</taxon>
        <taxon>Brachybacterium</taxon>
    </lineage>
</organism>
<evidence type="ECO:0000313" key="4">
    <source>
        <dbReference type="Proteomes" id="UP000198398"/>
    </source>
</evidence>
<dbReference type="RefSeq" id="WP_089065282.1">
    <property type="nucleotide sequence ID" value="NZ_CP022316.1"/>
</dbReference>
<gene>
    <name evidence="3" type="ORF">CFK39_09700</name>
</gene>
<keyword evidence="2" id="KW-0472">Membrane</keyword>
<feature type="transmembrane region" description="Helical" evidence="2">
    <location>
        <begin position="24"/>
        <end position="47"/>
    </location>
</feature>
<name>A0A220UDL5_9MICO</name>
<proteinExistence type="predicted"/>
<keyword evidence="2" id="KW-0812">Transmembrane</keyword>
<keyword evidence="2" id="KW-1133">Transmembrane helix</keyword>
<protein>
    <submittedName>
        <fullName evidence="3">Uncharacterized protein</fullName>
    </submittedName>
</protein>